<proteinExistence type="predicted"/>
<sequence length="427" mass="48884">MKKKTKKQNSTSVVPSKKVVIKSFEHTPNTYLGKGDPLNLEEQKHKFLYQGVVPEFKFKVSEKKLESISGAKRAEIRHELLPQATKILEKVREKYGSGDGFVQHTYGHKITSQEGSELLKGYMVENAVDGMMSITWSKDLSCSGRMSWVGPSLKANKPDARKYRLMLQDSAENAFLRERGILCIADHEIGTHFIRSYNDGLQPWFSNRQQFGLHKLSSLNLLQTEEGLATLNTLLKAKSKYLYYPALLYYTASKGEEMTFHELFDHLERYIMDSEMRWKYVMRVKRYLPDPNMKGGSGKDQCYFKGAVDILQNLDEIDFDVLFSGKIALDDLPRVKHSARLSLIKLPGFMKDKEAYISSLRKIALLNEIHKKPSKRGKHKSGKGIRGKKQPVRSGSLSRSQKRHVKKYYTSEDKKSCPEVAEDKTAE</sequence>
<dbReference type="AlphaFoldDB" id="A0A9Q1BGF9"/>
<evidence type="ECO:0000256" key="5">
    <source>
        <dbReference type="SAM" id="MobiDB-lite"/>
    </source>
</evidence>
<dbReference type="Pfam" id="PF08014">
    <property type="entry name" value="MATCAP"/>
    <property type="match status" value="1"/>
</dbReference>
<evidence type="ECO:0000256" key="3">
    <source>
        <dbReference type="ARBA" id="ARBA00022801"/>
    </source>
</evidence>
<evidence type="ECO:0000313" key="6">
    <source>
        <dbReference type="EMBL" id="KAJ8026766.1"/>
    </source>
</evidence>
<dbReference type="PANTHER" id="PTHR31817:SF5">
    <property type="match status" value="1"/>
</dbReference>
<comment type="caution">
    <text evidence="6">The sequence shown here is derived from an EMBL/GenBank/DDBJ whole genome shotgun (WGS) entry which is preliminary data.</text>
</comment>
<reference evidence="6" key="1">
    <citation type="submission" date="2021-10" db="EMBL/GenBank/DDBJ databases">
        <title>Tropical sea cucumber genome reveals ecological adaptation and Cuvierian tubules defense mechanism.</title>
        <authorList>
            <person name="Chen T."/>
        </authorList>
    </citation>
    <scope>NUCLEOTIDE SEQUENCE</scope>
    <source>
        <strain evidence="6">Nanhai2018</strain>
        <tissue evidence="6">Muscle</tissue>
    </source>
</reference>
<keyword evidence="7" id="KW-1185">Reference proteome</keyword>
<evidence type="ECO:0000256" key="1">
    <source>
        <dbReference type="ARBA" id="ARBA00001947"/>
    </source>
</evidence>
<dbReference type="InterPro" id="IPR012548">
    <property type="entry name" value="MATCAP"/>
</dbReference>
<evidence type="ECO:0000256" key="4">
    <source>
        <dbReference type="ARBA" id="ARBA00023049"/>
    </source>
</evidence>
<keyword evidence="3" id="KW-0378">Hydrolase</keyword>
<comment type="cofactor">
    <cofactor evidence="1">
        <name>Zn(2+)</name>
        <dbReference type="ChEBI" id="CHEBI:29105"/>
    </cofactor>
</comment>
<organism evidence="6 7">
    <name type="scientific">Holothuria leucospilota</name>
    <name type="common">Black long sea cucumber</name>
    <name type="synonym">Mertensiothuria leucospilota</name>
    <dbReference type="NCBI Taxonomy" id="206669"/>
    <lineage>
        <taxon>Eukaryota</taxon>
        <taxon>Metazoa</taxon>
        <taxon>Echinodermata</taxon>
        <taxon>Eleutherozoa</taxon>
        <taxon>Echinozoa</taxon>
        <taxon>Holothuroidea</taxon>
        <taxon>Aspidochirotacea</taxon>
        <taxon>Aspidochirotida</taxon>
        <taxon>Holothuriidae</taxon>
        <taxon>Holothuria</taxon>
    </lineage>
</organism>
<feature type="compositionally biased region" description="Basic and acidic residues" evidence="5">
    <location>
        <begin position="409"/>
        <end position="427"/>
    </location>
</feature>
<feature type="region of interest" description="Disordered" evidence="5">
    <location>
        <begin position="371"/>
        <end position="427"/>
    </location>
</feature>
<dbReference type="GO" id="GO:0008237">
    <property type="term" value="F:metallopeptidase activity"/>
    <property type="evidence" value="ECO:0007669"/>
    <property type="project" value="UniProtKB-KW"/>
</dbReference>
<feature type="compositionally biased region" description="Basic residues" evidence="5">
    <location>
        <begin position="372"/>
        <end position="391"/>
    </location>
</feature>
<evidence type="ECO:0000313" key="7">
    <source>
        <dbReference type="Proteomes" id="UP001152320"/>
    </source>
</evidence>
<dbReference type="Proteomes" id="UP001152320">
    <property type="component" value="Chromosome 16"/>
</dbReference>
<gene>
    <name evidence="6" type="ORF">HOLleu_31698</name>
</gene>
<protein>
    <submittedName>
        <fullName evidence="6">Uncharacterized protein</fullName>
    </submittedName>
</protein>
<dbReference type="SMART" id="SM01154">
    <property type="entry name" value="DUF1704"/>
    <property type="match status" value="1"/>
</dbReference>
<dbReference type="PANTHER" id="PTHR31817">
    <property type="match status" value="1"/>
</dbReference>
<dbReference type="EMBL" id="JAIZAY010000016">
    <property type="protein sequence ID" value="KAJ8026766.1"/>
    <property type="molecule type" value="Genomic_DNA"/>
</dbReference>
<keyword evidence="2" id="KW-0645">Protease</keyword>
<accession>A0A9Q1BGF9</accession>
<name>A0A9Q1BGF9_HOLLE</name>
<keyword evidence="4" id="KW-0482">Metalloprotease</keyword>
<dbReference type="GO" id="GO:0006508">
    <property type="term" value="P:proteolysis"/>
    <property type="evidence" value="ECO:0007669"/>
    <property type="project" value="UniProtKB-KW"/>
</dbReference>
<dbReference type="OrthoDB" id="449345at2759"/>
<evidence type="ECO:0000256" key="2">
    <source>
        <dbReference type="ARBA" id="ARBA00022670"/>
    </source>
</evidence>